<evidence type="ECO:0000313" key="3">
    <source>
        <dbReference type="Proteomes" id="UP000886743"/>
    </source>
</evidence>
<dbReference type="EMBL" id="DVOF01000164">
    <property type="protein sequence ID" value="HIV03037.1"/>
    <property type="molecule type" value="Genomic_DNA"/>
</dbReference>
<keyword evidence="1" id="KW-0732">Signal</keyword>
<reference evidence="2" key="1">
    <citation type="submission" date="2020-10" db="EMBL/GenBank/DDBJ databases">
        <authorList>
            <person name="Gilroy R."/>
        </authorList>
    </citation>
    <scope>NUCLEOTIDE SEQUENCE</scope>
    <source>
        <strain evidence="2">4920</strain>
    </source>
</reference>
<protein>
    <recommendedName>
        <fullName evidence="4">SLH domain-containing protein</fullName>
    </recommendedName>
</protein>
<feature type="non-terminal residue" evidence="2">
    <location>
        <position position="162"/>
    </location>
</feature>
<reference evidence="2" key="2">
    <citation type="journal article" date="2021" name="PeerJ">
        <title>Extensive microbial diversity within the chicken gut microbiome revealed by metagenomics and culture.</title>
        <authorList>
            <person name="Gilroy R."/>
            <person name="Ravi A."/>
            <person name="Getino M."/>
            <person name="Pursley I."/>
            <person name="Horton D.L."/>
            <person name="Alikhan N.F."/>
            <person name="Baker D."/>
            <person name="Gharbi K."/>
            <person name="Hall N."/>
            <person name="Watson M."/>
            <person name="Adriaenssens E.M."/>
            <person name="Foster-Nyarko E."/>
            <person name="Jarju S."/>
            <person name="Secka A."/>
            <person name="Antonio M."/>
            <person name="Oren A."/>
            <person name="Chaudhuri R.R."/>
            <person name="La Ragione R."/>
            <person name="Hildebrand F."/>
            <person name="Pallen M.J."/>
        </authorList>
    </citation>
    <scope>NUCLEOTIDE SEQUENCE</scope>
    <source>
        <strain evidence="2">4920</strain>
    </source>
</reference>
<evidence type="ECO:0000256" key="1">
    <source>
        <dbReference type="SAM" id="SignalP"/>
    </source>
</evidence>
<evidence type="ECO:0000313" key="2">
    <source>
        <dbReference type="EMBL" id="HIV03037.1"/>
    </source>
</evidence>
<accession>A0A9D1NI79</accession>
<sequence>MKKVRILALIVIVGILCTDALAMAADWEEAYHAGIMADTLRENNNRSDPITRKAFYLGLIDVFEKNNYQLRKEPIAPGVVLIVKKTYDEWMEFFYGEGIINGKCTEQVDYAEHDTLNREELATIMTRVINYASNNNPLSIKKGTPDYDDALDISEWAYDSVM</sequence>
<feature type="signal peptide" evidence="1">
    <location>
        <begin position="1"/>
        <end position="24"/>
    </location>
</feature>
<comment type="caution">
    <text evidence="2">The sequence shown here is derived from an EMBL/GenBank/DDBJ whole genome shotgun (WGS) entry which is preliminary data.</text>
</comment>
<gene>
    <name evidence="2" type="ORF">IAC74_05630</name>
</gene>
<evidence type="ECO:0008006" key="4">
    <source>
        <dbReference type="Google" id="ProtNLM"/>
    </source>
</evidence>
<proteinExistence type="predicted"/>
<dbReference type="AlphaFoldDB" id="A0A9D1NI79"/>
<feature type="chain" id="PRO_5038624638" description="SLH domain-containing protein" evidence="1">
    <location>
        <begin position="25"/>
        <end position="162"/>
    </location>
</feature>
<name>A0A9D1NI79_9FIRM</name>
<organism evidence="2 3">
    <name type="scientific">Candidatus Aphodoplasma excrementigallinarum</name>
    <dbReference type="NCBI Taxonomy" id="2840673"/>
    <lineage>
        <taxon>Bacteria</taxon>
        <taxon>Bacillati</taxon>
        <taxon>Bacillota</taxon>
        <taxon>Clostridia</taxon>
        <taxon>Eubacteriales</taxon>
        <taxon>Candidatus Aphodoplasma</taxon>
    </lineage>
</organism>
<dbReference type="Proteomes" id="UP000886743">
    <property type="component" value="Unassembled WGS sequence"/>
</dbReference>